<reference evidence="2 3" key="1">
    <citation type="submission" date="2019-03" db="EMBL/GenBank/DDBJ databases">
        <title>Draft genome sequences of two Veillonella tobetsuensis clinical isolates from intraoperative bronchial fluids of elderly patients with pulmonary carcinoma.</title>
        <authorList>
            <person name="Akiyama T."/>
        </authorList>
    </citation>
    <scope>NUCLEOTIDE SEQUENCE [LARGE SCALE GENOMIC DNA]</scope>
    <source>
        <strain evidence="2 3">PAGU 1578</strain>
    </source>
</reference>
<dbReference type="RefSeq" id="WP_170999132.1">
    <property type="nucleotide sequence ID" value="NZ_BJCQ01000027.1"/>
</dbReference>
<evidence type="ECO:0000313" key="3">
    <source>
        <dbReference type="Proteomes" id="UP000300381"/>
    </source>
</evidence>
<sequence>MLKSASFQNVADFISYANGTRQGTKETVKDGVKGATGTESNAINTSRKDAITDVEGSSSNKSGTPQSTTNTTETTNHSGEETSTATTDHTKQSAISDSSNSTDTSSKESSPVTTSEDTLSSEDPNYAKREVSNYLDQSEGSTKENESVDTDSSSNSFNSNSNSHTNGPITRDMINREIEKTKNEDSATSTETSSSKALHTIKEFKIHNLKSNEDEE</sequence>
<evidence type="ECO:0000256" key="1">
    <source>
        <dbReference type="SAM" id="MobiDB-lite"/>
    </source>
</evidence>
<dbReference type="AlphaFoldDB" id="A0A480B5R3"/>
<dbReference type="Proteomes" id="UP000300381">
    <property type="component" value="Unassembled WGS sequence"/>
</dbReference>
<accession>A0A480B5R3</accession>
<dbReference type="EMBL" id="BJCQ01000027">
    <property type="protein sequence ID" value="GCL67627.1"/>
    <property type="molecule type" value="Genomic_DNA"/>
</dbReference>
<gene>
    <name evidence="2" type="ORF">PAGU1578_12480</name>
</gene>
<proteinExistence type="predicted"/>
<comment type="caution">
    <text evidence="2">The sequence shown here is derived from an EMBL/GenBank/DDBJ whole genome shotgun (WGS) entry which is preliminary data.</text>
</comment>
<feature type="compositionally biased region" description="Polar residues" evidence="1">
    <location>
        <begin position="55"/>
        <end position="66"/>
    </location>
</feature>
<name>A0A480B5R3_9FIRM</name>
<feature type="compositionally biased region" description="Polar residues" evidence="1">
    <location>
        <begin position="111"/>
        <end position="123"/>
    </location>
</feature>
<feature type="compositionally biased region" description="Basic and acidic residues" evidence="1">
    <location>
        <begin position="23"/>
        <end position="32"/>
    </location>
</feature>
<feature type="compositionally biased region" description="Low complexity" evidence="1">
    <location>
        <begin position="67"/>
        <end position="84"/>
    </location>
</feature>
<protein>
    <submittedName>
        <fullName evidence="2">Uncharacterized protein</fullName>
    </submittedName>
</protein>
<feature type="region of interest" description="Disordered" evidence="1">
    <location>
        <begin position="16"/>
        <end position="199"/>
    </location>
</feature>
<feature type="compositionally biased region" description="Basic and acidic residues" evidence="1">
    <location>
        <begin position="173"/>
        <end position="185"/>
    </location>
</feature>
<evidence type="ECO:0000313" key="2">
    <source>
        <dbReference type="EMBL" id="GCL67627.1"/>
    </source>
</evidence>
<feature type="compositionally biased region" description="Low complexity" evidence="1">
    <location>
        <begin position="93"/>
        <end position="110"/>
    </location>
</feature>
<feature type="compositionally biased region" description="Low complexity" evidence="1">
    <location>
        <begin position="186"/>
        <end position="195"/>
    </location>
</feature>
<feature type="compositionally biased region" description="Low complexity" evidence="1">
    <location>
        <begin position="152"/>
        <end position="163"/>
    </location>
</feature>
<organism evidence="2 3">
    <name type="scientific">Veillonella tobetsuensis</name>
    <dbReference type="NCBI Taxonomy" id="1110546"/>
    <lineage>
        <taxon>Bacteria</taxon>
        <taxon>Bacillati</taxon>
        <taxon>Bacillota</taxon>
        <taxon>Negativicutes</taxon>
        <taxon>Veillonellales</taxon>
        <taxon>Veillonellaceae</taxon>
        <taxon>Veillonella</taxon>
    </lineage>
</organism>